<dbReference type="Proteomes" id="UP000593802">
    <property type="component" value="Chromosome"/>
</dbReference>
<dbReference type="GO" id="GO:0015288">
    <property type="term" value="F:porin activity"/>
    <property type="evidence" value="ECO:0007669"/>
    <property type="project" value="TreeGrafter"/>
</dbReference>
<evidence type="ECO:0000256" key="7">
    <source>
        <dbReference type="ARBA" id="ARBA00023237"/>
    </source>
</evidence>
<keyword evidence="6" id="KW-0472">Membrane</keyword>
<sequence>MKRQLSVFFATLLLTSAASTVSAAESAIQVVINGQTRTFDQQPVIVNDRTLVPMRGIFEALGAQVNWDDATQTVTATKANLQVNLQINSLVATKNGTSINLDVPPKIINDRTMVPLRFVSESLGAKVDWNANDRSAVITSDTAAASSANLTPGSSVSNSTDSASSATNPAGSASQSNTAGNTSASNTTQTAAVSNGTSADSSNTNQLTYDAAVTMAMNSSYSLKNAAKDIERSKEVMDNVSDDVKWIPASGDNASAAKLYSSFATSQTSYLMSKKSYEMAQDAIAYAVKQAYNGVFQAQEALNLAQIAYQNADQQNRITQAKFQQGMASTNDQLQAQNNFKNADTSLSAAKKAMDDAYQKLDKLLGLPVDARPSLVDVPQMTNSSIDADVKVNQVINDSPNIWQAEQNVNLAQLRVDLYTFNDPSADPYKAKEIDVEKAKLSVGQLKDQLEKTVRSLYNAIKQEEDQYKGLQSKLQAAEDNLRVAKVKYDNGTGIQADVVAAQLAVEQIKQQMLSLAAQHDNNLMAFDKPWAASGGGQ</sequence>
<dbReference type="SUPFAM" id="SSF56954">
    <property type="entry name" value="Outer membrane efflux proteins (OEP)"/>
    <property type="match status" value="1"/>
</dbReference>
<dbReference type="InterPro" id="IPR051906">
    <property type="entry name" value="TolC-like"/>
</dbReference>
<dbReference type="InterPro" id="IPR036582">
    <property type="entry name" value="Mao_N_sf"/>
</dbReference>
<dbReference type="AlphaFoldDB" id="A0A7I8DFN4"/>
<keyword evidence="3" id="KW-0813">Transport</keyword>
<reference evidence="12 13" key="1">
    <citation type="submission" date="2020-08" db="EMBL/GenBank/DDBJ databases">
        <title>Complete Genome Sequence of Effusibacillus dendaii Strain skT53, Isolated from Farmland soil.</title>
        <authorList>
            <person name="Konishi T."/>
            <person name="Kawasaki H."/>
        </authorList>
    </citation>
    <scope>NUCLEOTIDE SEQUENCE [LARGE SCALE GENOMIC DNA]</scope>
    <source>
        <strain evidence="13">skT53</strain>
    </source>
</reference>
<evidence type="ECO:0000256" key="10">
    <source>
        <dbReference type="SAM" id="SignalP"/>
    </source>
</evidence>
<keyword evidence="13" id="KW-1185">Reference proteome</keyword>
<evidence type="ECO:0000313" key="12">
    <source>
        <dbReference type="EMBL" id="BCJ87759.1"/>
    </source>
</evidence>
<dbReference type="Gene3D" id="3.30.457.10">
    <property type="entry name" value="Copper amine oxidase-like, N-terminal domain"/>
    <property type="match status" value="1"/>
</dbReference>
<keyword evidence="8" id="KW-0175">Coiled coil</keyword>
<dbReference type="InterPro" id="IPR012854">
    <property type="entry name" value="Cu_amine_oxidase-like_N"/>
</dbReference>
<dbReference type="Gene3D" id="1.20.1600.10">
    <property type="entry name" value="Outer membrane efflux proteins (OEP)"/>
    <property type="match status" value="1"/>
</dbReference>
<evidence type="ECO:0000256" key="3">
    <source>
        <dbReference type="ARBA" id="ARBA00022448"/>
    </source>
</evidence>
<feature type="compositionally biased region" description="Polar residues" evidence="9">
    <location>
        <begin position="143"/>
        <end position="153"/>
    </location>
</feature>
<evidence type="ECO:0000259" key="11">
    <source>
        <dbReference type="Pfam" id="PF07833"/>
    </source>
</evidence>
<evidence type="ECO:0000256" key="6">
    <source>
        <dbReference type="ARBA" id="ARBA00023136"/>
    </source>
</evidence>
<dbReference type="SUPFAM" id="SSF55383">
    <property type="entry name" value="Copper amine oxidase, domain N"/>
    <property type="match status" value="2"/>
</dbReference>
<dbReference type="GO" id="GO:1990281">
    <property type="term" value="C:efflux pump complex"/>
    <property type="evidence" value="ECO:0007669"/>
    <property type="project" value="TreeGrafter"/>
</dbReference>
<dbReference type="EMBL" id="AP023366">
    <property type="protein sequence ID" value="BCJ87759.1"/>
    <property type="molecule type" value="Genomic_DNA"/>
</dbReference>
<feature type="coiled-coil region" evidence="8">
    <location>
        <begin position="447"/>
        <end position="488"/>
    </location>
</feature>
<dbReference type="PANTHER" id="PTHR30026">
    <property type="entry name" value="OUTER MEMBRANE PROTEIN TOLC"/>
    <property type="match status" value="1"/>
</dbReference>
<keyword evidence="7" id="KW-0998">Cell outer membrane</keyword>
<protein>
    <recommendedName>
        <fullName evidence="11">Copper amine oxidase-like N-terminal domain-containing protein</fullName>
    </recommendedName>
</protein>
<feature type="domain" description="Copper amine oxidase-like N-terminal" evidence="11">
    <location>
        <begin position="31"/>
        <end position="137"/>
    </location>
</feature>
<gene>
    <name evidence="12" type="ORF">skT53_27440</name>
</gene>
<evidence type="ECO:0000256" key="5">
    <source>
        <dbReference type="ARBA" id="ARBA00022692"/>
    </source>
</evidence>
<keyword evidence="4" id="KW-1134">Transmembrane beta strand</keyword>
<feature type="region of interest" description="Disordered" evidence="9">
    <location>
        <begin position="143"/>
        <end position="204"/>
    </location>
</feature>
<dbReference type="KEGG" id="eff:skT53_27440"/>
<evidence type="ECO:0000256" key="9">
    <source>
        <dbReference type="SAM" id="MobiDB-lite"/>
    </source>
</evidence>
<accession>A0A7I8DFN4</accession>
<evidence type="ECO:0000256" key="2">
    <source>
        <dbReference type="ARBA" id="ARBA00007613"/>
    </source>
</evidence>
<proteinExistence type="inferred from homology"/>
<feature type="compositionally biased region" description="Polar residues" evidence="9">
    <location>
        <begin position="193"/>
        <end position="204"/>
    </location>
</feature>
<dbReference type="InterPro" id="IPR003423">
    <property type="entry name" value="OMP_efflux"/>
</dbReference>
<feature type="signal peptide" evidence="10">
    <location>
        <begin position="1"/>
        <end position="23"/>
    </location>
</feature>
<organism evidence="12 13">
    <name type="scientific">Effusibacillus dendaii</name>
    <dbReference type="NCBI Taxonomy" id="2743772"/>
    <lineage>
        <taxon>Bacteria</taxon>
        <taxon>Bacillati</taxon>
        <taxon>Bacillota</taxon>
        <taxon>Bacilli</taxon>
        <taxon>Bacillales</taxon>
        <taxon>Alicyclobacillaceae</taxon>
        <taxon>Effusibacillus</taxon>
    </lineage>
</organism>
<feature type="compositionally biased region" description="Low complexity" evidence="9">
    <location>
        <begin position="154"/>
        <end position="192"/>
    </location>
</feature>
<evidence type="ECO:0000313" key="13">
    <source>
        <dbReference type="Proteomes" id="UP000593802"/>
    </source>
</evidence>
<dbReference type="GO" id="GO:0015562">
    <property type="term" value="F:efflux transmembrane transporter activity"/>
    <property type="evidence" value="ECO:0007669"/>
    <property type="project" value="InterPro"/>
</dbReference>
<name>A0A7I8DFN4_9BACL</name>
<evidence type="ECO:0000256" key="1">
    <source>
        <dbReference type="ARBA" id="ARBA00004442"/>
    </source>
</evidence>
<evidence type="ECO:0000256" key="8">
    <source>
        <dbReference type="SAM" id="Coils"/>
    </source>
</evidence>
<comment type="similarity">
    <text evidence="2">Belongs to the outer membrane factor (OMF) (TC 1.B.17) family.</text>
</comment>
<dbReference type="GO" id="GO:0009279">
    <property type="term" value="C:cell outer membrane"/>
    <property type="evidence" value="ECO:0007669"/>
    <property type="project" value="UniProtKB-SubCell"/>
</dbReference>
<dbReference type="Pfam" id="PF02321">
    <property type="entry name" value="OEP"/>
    <property type="match status" value="1"/>
</dbReference>
<comment type="subcellular location">
    <subcellularLocation>
        <location evidence="1">Cell outer membrane</location>
    </subcellularLocation>
</comment>
<dbReference type="RefSeq" id="WP_200758092.1">
    <property type="nucleotide sequence ID" value="NZ_AP023366.1"/>
</dbReference>
<keyword evidence="5" id="KW-0812">Transmembrane</keyword>
<evidence type="ECO:0000256" key="4">
    <source>
        <dbReference type="ARBA" id="ARBA00022452"/>
    </source>
</evidence>
<keyword evidence="10" id="KW-0732">Signal</keyword>
<dbReference type="PANTHER" id="PTHR30026:SF20">
    <property type="entry name" value="OUTER MEMBRANE PROTEIN TOLC"/>
    <property type="match status" value="1"/>
</dbReference>
<dbReference type="Pfam" id="PF07833">
    <property type="entry name" value="Cu_amine_oxidN1"/>
    <property type="match status" value="1"/>
</dbReference>
<feature type="chain" id="PRO_5032843790" description="Copper amine oxidase-like N-terminal domain-containing protein" evidence="10">
    <location>
        <begin position="24"/>
        <end position="538"/>
    </location>
</feature>